<feature type="compositionally biased region" description="Basic and acidic residues" evidence="1">
    <location>
        <begin position="998"/>
        <end position="1009"/>
    </location>
</feature>
<evidence type="ECO:0000313" key="3">
    <source>
        <dbReference type="EMBL" id="KAG6956173.1"/>
    </source>
</evidence>
<evidence type="ECO:0000256" key="1">
    <source>
        <dbReference type="SAM" id="MobiDB-lite"/>
    </source>
</evidence>
<gene>
    <name evidence="3" type="ORF">JG688_00011553</name>
</gene>
<feature type="region of interest" description="Disordered" evidence="1">
    <location>
        <begin position="448"/>
        <end position="474"/>
    </location>
</feature>
<feature type="region of interest" description="Disordered" evidence="1">
    <location>
        <begin position="978"/>
        <end position="1022"/>
    </location>
</feature>
<dbReference type="SMART" id="SM00233">
    <property type="entry name" value="PH"/>
    <property type="match status" value="4"/>
</dbReference>
<dbReference type="InterPro" id="IPR001849">
    <property type="entry name" value="PH_domain"/>
</dbReference>
<dbReference type="EMBL" id="JAENGY010000816">
    <property type="protein sequence ID" value="KAG6956173.1"/>
    <property type="molecule type" value="Genomic_DNA"/>
</dbReference>
<organism evidence="3 4">
    <name type="scientific">Phytophthora aleatoria</name>
    <dbReference type="NCBI Taxonomy" id="2496075"/>
    <lineage>
        <taxon>Eukaryota</taxon>
        <taxon>Sar</taxon>
        <taxon>Stramenopiles</taxon>
        <taxon>Oomycota</taxon>
        <taxon>Peronosporomycetes</taxon>
        <taxon>Peronosporales</taxon>
        <taxon>Peronosporaceae</taxon>
        <taxon>Phytophthora</taxon>
    </lineage>
</organism>
<comment type="caution">
    <text evidence="3">The sequence shown here is derived from an EMBL/GenBank/DDBJ whole genome shotgun (WGS) entry which is preliminary data.</text>
</comment>
<name>A0A8J5ICW5_9STRA</name>
<feature type="domain" description="PH" evidence="2">
    <location>
        <begin position="306"/>
        <end position="428"/>
    </location>
</feature>
<dbReference type="AlphaFoldDB" id="A0A8J5ICW5"/>
<proteinExistence type="predicted"/>
<dbReference type="PROSITE" id="PS50003">
    <property type="entry name" value="PH_DOMAIN"/>
    <property type="match status" value="4"/>
</dbReference>
<feature type="compositionally biased region" description="Basic and acidic residues" evidence="1">
    <location>
        <begin position="461"/>
        <end position="472"/>
    </location>
</feature>
<protein>
    <recommendedName>
        <fullName evidence="2">PH domain-containing protein</fullName>
    </recommendedName>
</protein>
<dbReference type="CDD" id="cd00821">
    <property type="entry name" value="PH"/>
    <property type="match status" value="1"/>
</dbReference>
<reference evidence="3" key="1">
    <citation type="submission" date="2021-01" db="EMBL/GenBank/DDBJ databases">
        <title>Phytophthora aleatoria, a newly-described species from Pinus radiata is distinct from Phytophthora cactorum isolates based on comparative genomics.</title>
        <authorList>
            <person name="Mcdougal R."/>
            <person name="Panda P."/>
            <person name="Williams N."/>
            <person name="Studholme D.J."/>
        </authorList>
    </citation>
    <scope>NUCLEOTIDE SEQUENCE</scope>
    <source>
        <strain evidence="3">NZFS 4037</strain>
    </source>
</reference>
<sequence length="1106" mass="123719">MEGYLWKRGRKVPSMKRHYAVLKGTMLSFYLTQDEAQRSGAVPKRVLEITDLRIMPVTSSTDTNHPPHMVLKYLDADGGGTLQCRADSRETQQLWLEALQHALKEPDRMAQEEIAEVQEELKRDAQRHSRAVQQATEAVEAAGRHHREQANAEAALHQNREIAVELNTQLETARTLQREALQKLQTLQHALEDARQRVHASSLGSEDSSFDQAMEAVERLAAKVEVAASAEATHGRNVELLQVQTEANSKEQQELAQRVQKCAEESKILRQVAAKSLEDAQRAKQRTKRLASWGDDTESARPSHLDPLVEGYLLCQHPMRTTMHRRYYVLTGNTLCWYADQDAFVHKMDAPSGVLHVAEVSEWDGKVKPTSPIRRLVVPFSSSPKASSNEQYPNPFAVLTVEGKTLRCSAPLKKNQEDWIAALHVGLTMPPLSPHRARAAKSRRDSFDLLASTPVSPNRQSSDEAKKEETKTTETAAIDAASEVEELTSEVVVEGYLVGKTSLEETMKKKYCVLRALTLYAFATHQEAATVESFTTRNTFHVCGVSNWDGHATLMHYDHGFLLQTTEHQSIYCSAPSLQEKNHWVNSVQQALLRYQHDEKRGSKLFDQSAATEDEEETDQPQRRPSYDSARREFLAILQRYYAEYHPGKLGDVPMLLSRYQGREQALVEHLDRLYGTSMGRDTKVQIILGTMVNPTPPPPAPSPQNASVAPIIRSTDDLTDWLTWNKDANPSFSVLSGNRLERFESEGGKPLAVFVVTGVHDYPAPSPTMNRSTSGDQELQFFLSGGYELEGLGSTELLVLQATSTEAKQKWMMKMEGYLKLKDPQKSSKKKTIKIKPLKLWKTRYCVVMGSHWLVYANQSQATSSGEAPTPVTVYELLDIAIADGDDDLSTNEFSIHVVPGRQVKCRARSSLERKRWVNAVEDELLVQAKTTEDLEKSVKKHEEKLAAREAVKSKLHEVKTDARRLSALLGEAIQSAQGDSDSDYSETHGGSSEEDSTLRQRSGRDYIDGSPESSPMRRNVGETVFSFDTLDVAKDSEAQKKESPSFMSFFACFFRCIPMNSTGANGRNVIAPLGIPGYPSTAAACNPLYTCEYYEDDGYRGLAK</sequence>
<evidence type="ECO:0000259" key="2">
    <source>
        <dbReference type="PROSITE" id="PS50003"/>
    </source>
</evidence>
<dbReference type="Pfam" id="PF00169">
    <property type="entry name" value="PH"/>
    <property type="match status" value="2"/>
</dbReference>
<keyword evidence="4" id="KW-1185">Reference proteome</keyword>
<dbReference type="PANTHER" id="PTHR14383:SF7">
    <property type="entry name" value="PH DOMAIN-CONTAINING PROTEIN"/>
    <property type="match status" value="1"/>
</dbReference>
<accession>A0A8J5ICW5</accession>
<feature type="domain" description="PH" evidence="2">
    <location>
        <begin position="490"/>
        <end position="593"/>
    </location>
</feature>
<feature type="domain" description="PH" evidence="2">
    <location>
        <begin position="1"/>
        <end position="104"/>
    </location>
</feature>
<dbReference type="Proteomes" id="UP000709295">
    <property type="component" value="Unassembled WGS sequence"/>
</dbReference>
<dbReference type="PANTHER" id="PTHR14383">
    <property type="entry name" value="SWAP-70 RECOMBINASE"/>
    <property type="match status" value="1"/>
</dbReference>
<feature type="region of interest" description="Disordered" evidence="1">
    <location>
        <begin position="606"/>
        <end position="628"/>
    </location>
</feature>
<evidence type="ECO:0000313" key="4">
    <source>
        <dbReference type="Proteomes" id="UP000709295"/>
    </source>
</evidence>
<feature type="domain" description="PH" evidence="2">
    <location>
        <begin position="813"/>
        <end position="927"/>
    </location>
</feature>